<evidence type="ECO:0000256" key="2">
    <source>
        <dbReference type="ARBA" id="ARBA00022723"/>
    </source>
</evidence>
<dbReference type="Gene3D" id="1.10.150.120">
    <property type="entry name" value="[2Fe-2S]-binding domain"/>
    <property type="match status" value="1"/>
</dbReference>
<dbReference type="PROSITE" id="PS51085">
    <property type="entry name" value="2FE2S_FER_2"/>
    <property type="match status" value="1"/>
</dbReference>
<dbReference type="Proteomes" id="UP000634308">
    <property type="component" value="Unassembled WGS sequence"/>
</dbReference>
<evidence type="ECO:0000259" key="6">
    <source>
        <dbReference type="PROSITE" id="PS51085"/>
    </source>
</evidence>
<organism evidence="7 8">
    <name type="scientific">Deinococcus seoulensis</name>
    <dbReference type="NCBI Taxonomy" id="1837379"/>
    <lineage>
        <taxon>Bacteria</taxon>
        <taxon>Thermotogati</taxon>
        <taxon>Deinococcota</taxon>
        <taxon>Deinococci</taxon>
        <taxon>Deinococcales</taxon>
        <taxon>Deinococcaceae</taxon>
        <taxon>Deinococcus</taxon>
    </lineage>
</organism>
<dbReference type="Pfam" id="PF01799">
    <property type="entry name" value="Fer2_2"/>
    <property type="match status" value="1"/>
</dbReference>
<protein>
    <submittedName>
        <fullName evidence="7">Oxidoreductase</fullName>
    </submittedName>
</protein>
<comment type="caution">
    <text evidence="7">The sequence shown here is derived from an EMBL/GenBank/DDBJ whole genome shotgun (WGS) entry which is preliminary data.</text>
</comment>
<evidence type="ECO:0000313" key="7">
    <source>
        <dbReference type="EMBL" id="GGR49684.1"/>
    </source>
</evidence>
<keyword evidence="5" id="KW-0411">Iron-sulfur</keyword>
<dbReference type="PANTHER" id="PTHR44379">
    <property type="entry name" value="OXIDOREDUCTASE WITH IRON-SULFUR SUBUNIT"/>
    <property type="match status" value="1"/>
</dbReference>
<dbReference type="SUPFAM" id="SSF54292">
    <property type="entry name" value="2Fe-2S ferredoxin-like"/>
    <property type="match status" value="1"/>
</dbReference>
<sequence>MRGVGGSGVQLSVNGRRREVAYPDEMLVWVLRDELGLTGTHYGCGIGACGSCTVLLDGQVARACLTPARAAAGREVTTVEGLARGEQLHPVQRAFLENPLQCGWCLPGHLMSAAALLERTPDPTDAQIEEAAGVNLCRCGGYNAIRRAVARAAELKREDG</sequence>
<keyword evidence="1" id="KW-0001">2Fe-2S</keyword>
<dbReference type="PANTHER" id="PTHR44379:SF2">
    <property type="entry name" value="BLR6218 PROTEIN"/>
    <property type="match status" value="1"/>
</dbReference>
<dbReference type="SUPFAM" id="SSF47741">
    <property type="entry name" value="CO dehydrogenase ISP C-domain like"/>
    <property type="match status" value="1"/>
</dbReference>
<dbReference type="InterPro" id="IPR051452">
    <property type="entry name" value="Diverse_Oxidoreductases"/>
</dbReference>
<evidence type="ECO:0000256" key="3">
    <source>
        <dbReference type="ARBA" id="ARBA00023002"/>
    </source>
</evidence>
<dbReference type="InterPro" id="IPR006058">
    <property type="entry name" value="2Fe2S_fd_BS"/>
</dbReference>
<dbReference type="InterPro" id="IPR001041">
    <property type="entry name" value="2Fe-2S_ferredoxin-type"/>
</dbReference>
<name>A0ABQ2RNC6_9DEIO</name>
<reference evidence="8" key="1">
    <citation type="journal article" date="2019" name="Int. J. Syst. Evol. Microbiol.">
        <title>The Global Catalogue of Microorganisms (GCM) 10K type strain sequencing project: providing services to taxonomists for standard genome sequencing and annotation.</title>
        <authorList>
            <consortium name="The Broad Institute Genomics Platform"/>
            <consortium name="The Broad Institute Genome Sequencing Center for Infectious Disease"/>
            <person name="Wu L."/>
            <person name="Ma J."/>
        </authorList>
    </citation>
    <scope>NUCLEOTIDE SEQUENCE [LARGE SCALE GENOMIC DNA]</scope>
    <source>
        <strain evidence="8">JCM 31404</strain>
    </source>
</reference>
<accession>A0ABQ2RNC6</accession>
<proteinExistence type="predicted"/>
<evidence type="ECO:0000256" key="4">
    <source>
        <dbReference type="ARBA" id="ARBA00023004"/>
    </source>
</evidence>
<dbReference type="InterPro" id="IPR012675">
    <property type="entry name" value="Beta-grasp_dom_sf"/>
</dbReference>
<keyword evidence="2" id="KW-0479">Metal-binding</keyword>
<dbReference type="InterPro" id="IPR036884">
    <property type="entry name" value="2Fe-2S-bd_dom_sf"/>
</dbReference>
<evidence type="ECO:0000313" key="8">
    <source>
        <dbReference type="Proteomes" id="UP000634308"/>
    </source>
</evidence>
<feature type="domain" description="2Fe-2S ferredoxin-type" evidence="6">
    <location>
        <begin position="7"/>
        <end position="82"/>
    </location>
</feature>
<dbReference type="InterPro" id="IPR036010">
    <property type="entry name" value="2Fe-2S_ferredoxin-like_sf"/>
</dbReference>
<gene>
    <name evidence="7" type="ORF">GCM10008959_08730</name>
</gene>
<evidence type="ECO:0000256" key="5">
    <source>
        <dbReference type="ARBA" id="ARBA00023014"/>
    </source>
</evidence>
<keyword evidence="4" id="KW-0408">Iron</keyword>
<dbReference type="InterPro" id="IPR002888">
    <property type="entry name" value="2Fe-2S-bd"/>
</dbReference>
<keyword evidence="8" id="KW-1185">Reference proteome</keyword>
<dbReference type="EMBL" id="BMQM01000003">
    <property type="protein sequence ID" value="GGR49684.1"/>
    <property type="molecule type" value="Genomic_DNA"/>
</dbReference>
<dbReference type="PROSITE" id="PS00197">
    <property type="entry name" value="2FE2S_FER_1"/>
    <property type="match status" value="1"/>
</dbReference>
<dbReference type="Pfam" id="PF00111">
    <property type="entry name" value="Fer2"/>
    <property type="match status" value="1"/>
</dbReference>
<keyword evidence="3" id="KW-0560">Oxidoreductase</keyword>
<dbReference type="Gene3D" id="3.10.20.30">
    <property type="match status" value="1"/>
</dbReference>
<evidence type="ECO:0000256" key="1">
    <source>
        <dbReference type="ARBA" id="ARBA00022714"/>
    </source>
</evidence>